<reference evidence="2" key="1">
    <citation type="submission" date="2014-05" db="EMBL/GenBank/DDBJ databases">
        <title>The genome and life-stage specific transcriptomes of Globodera pallida elucidate key aspects of plant parasitism by a cyst nematode.</title>
        <authorList>
            <person name="Cotton J.A."/>
            <person name="Lilley C.J."/>
            <person name="Jones L.M."/>
            <person name="Kikuchi T."/>
            <person name="Reid A.J."/>
            <person name="Thorpe P."/>
            <person name="Tsai I.J."/>
            <person name="Beasley H."/>
            <person name="Blok V."/>
            <person name="Cock P.J.A."/>
            <person name="Van den Akker S.E."/>
            <person name="Holroyd N."/>
            <person name="Hunt M."/>
            <person name="Mantelin S."/>
            <person name="Naghra H."/>
            <person name="Pain A."/>
            <person name="Palomares-Rius J.E."/>
            <person name="Zarowiecki M."/>
            <person name="Berriman M."/>
            <person name="Jones J.T."/>
            <person name="Urwin P.E."/>
        </authorList>
    </citation>
    <scope>NUCLEOTIDE SEQUENCE [LARGE SCALE GENOMIC DNA]</scope>
    <source>
        <strain evidence="2">Lindley</strain>
    </source>
</reference>
<reference evidence="3" key="2">
    <citation type="submission" date="2016-06" db="UniProtKB">
        <authorList>
            <consortium name="WormBaseParasite"/>
        </authorList>
    </citation>
    <scope>IDENTIFICATION</scope>
</reference>
<sequence>MDTPDFYCLCGYVHVLTGAKWIGLVGTAAYTFGLFCALLSQSLSMAFLCIVTVPFYVSLLYAYNRHEPRLYIPFMVVNGLEMLLTVFYVLFLIIMLLFVPEFWHRHLVISLNDGYVTVEETDADEGYEIRFVTVILLSTISLLLALLAWFQTIVHRAYCYMRIEQHTLIPPQLHPAFVLTKTKLGFADPHQLEDGQEQQRESRLA</sequence>
<evidence type="ECO:0000256" key="1">
    <source>
        <dbReference type="SAM" id="Phobius"/>
    </source>
</evidence>
<evidence type="ECO:0000313" key="2">
    <source>
        <dbReference type="Proteomes" id="UP000050741"/>
    </source>
</evidence>
<dbReference type="Proteomes" id="UP000050741">
    <property type="component" value="Unassembled WGS sequence"/>
</dbReference>
<feature type="transmembrane region" description="Helical" evidence="1">
    <location>
        <begin position="21"/>
        <end position="39"/>
    </location>
</feature>
<keyword evidence="2" id="KW-1185">Reference proteome</keyword>
<dbReference type="WBParaSite" id="GPLIN_000110800">
    <property type="protein sequence ID" value="GPLIN_000110800"/>
    <property type="gene ID" value="GPLIN_000110800"/>
</dbReference>
<organism evidence="2 3">
    <name type="scientific">Globodera pallida</name>
    <name type="common">Potato cyst nematode worm</name>
    <name type="synonym">Heterodera pallida</name>
    <dbReference type="NCBI Taxonomy" id="36090"/>
    <lineage>
        <taxon>Eukaryota</taxon>
        <taxon>Metazoa</taxon>
        <taxon>Ecdysozoa</taxon>
        <taxon>Nematoda</taxon>
        <taxon>Chromadorea</taxon>
        <taxon>Rhabditida</taxon>
        <taxon>Tylenchina</taxon>
        <taxon>Tylenchomorpha</taxon>
        <taxon>Tylenchoidea</taxon>
        <taxon>Heteroderidae</taxon>
        <taxon>Heteroderinae</taxon>
        <taxon>Globodera</taxon>
    </lineage>
</organism>
<proteinExistence type="predicted"/>
<accession>A0A183BKH7</accession>
<protein>
    <submittedName>
        <fullName evidence="3">Lysosomal-associated transmembrane protein 4A</fullName>
    </submittedName>
</protein>
<feature type="transmembrane region" description="Helical" evidence="1">
    <location>
        <begin position="70"/>
        <end position="99"/>
    </location>
</feature>
<name>A0A183BKH7_GLOPA</name>
<dbReference type="AlphaFoldDB" id="A0A183BKH7"/>
<keyword evidence="1" id="KW-1133">Transmembrane helix</keyword>
<feature type="transmembrane region" description="Helical" evidence="1">
    <location>
        <begin position="46"/>
        <end position="64"/>
    </location>
</feature>
<feature type="transmembrane region" description="Helical" evidence="1">
    <location>
        <begin position="131"/>
        <end position="150"/>
    </location>
</feature>
<keyword evidence="1" id="KW-0472">Membrane</keyword>
<keyword evidence="1" id="KW-0812">Transmembrane</keyword>
<evidence type="ECO:0000313" key="3">
    <source>
        <dbReference type="WBParaSite" id="GPLIN_000110800"/>
    </source>
</evidence>